<dbReference type="FunFam" id="1.20.120.980:FF:000001">
    <property type="entry name" value="Dipeptidyl peptidase 7"/>
    <property type="match status" value="1"/>
</dbReference>
<keyword evidence="2" id="KW-0645">Protease</keyword>
<dbReference type="PhylomeDB" id="T1JJP3"/>
<evidence type="ECO:0000256" key="2">
    <source>
        <dbReference type="ARBA" id="ARBA00022670"/>
    </source>
</evidence>
<evidence type="ECO:0000256" key="3">
    <source>
        <dbReference type="ARBA" id="ARBA00022729"/>
    </source>
</evidence>
<keyword evidence="3" id="KW-0732">Signal</keyword>
<evidence type="ECO:0000256" key="5">
    <source>
        <dbReference type="ARBA" id="ARBA00023180"/>
    </source>
</evidence>
<dbReference type="PANTHER" id="PTHR11010:SF107">
    <property type="entry name" value="DIPEPTIDYL PEPTIDASE 2"/>
    <property type="match status" value="1"/>
</dbReference>
<protein>
    <submittedName>
        <fullName evidence="6">Uncharacterized protein</fullName>
    </submittedName>
</protein>
<dbReference type="InterPro" id="IPR029058">
    <property type="entry name" value="AB_hydrolase_fold"/>
</dbReference>
<evidence type="ECO:0000313" key="7">
    <source>
        <dbReference type="Proteomes" id="UP000014500"/>
    </source>
</evidence>
<keyword evidence="4" id="KW-0378">Hydrolase</keyword>
<keyword evidence="7" id="KW-1185">Reference proteome</keyword>
<dbReference type="GO" id="GO:0008239">
    <property type="term" value="F:dipeptidyl-peptidase activity"/>
    <property type="evidence" value="ECO:0007669"/>
    <property type="project" value="TreeGrafter"/>
</dbReference>
<reference evidence="6" key="2">
    <citation type="submission" date="2015-02" db="UniProtKB">
        <authorList>
            <consortium name="EnsemblMetazoa"/>
        </authorList>
    </citation>
    <scope>IDENTIFICATION</scope>
</reference>
<proteinExistence type="inferred from homology"/>
<dbReference type="STRING" id="126957.T1JJP3"/>
<dbReference type="eggNOG" id="KOG2183">
    <property type="taxonomic scope" value="Eukaryota"/>
</dbReference>
<organism evidence="6 7">
    <name type="scientific">Strigamia maritima</name>
    <name type="common">European centipede</name>
    <name type="synonym">Geophilus maritimus</name>
    <dbReference type="NCBI Taxonomy" id="126957"/>
    <lineage>
        <taxon>Eukaryota</taxon>
        <taxon>Metazoa</taxon>
        <taxon>Ecdysozoa</taxon>
        <taxon>Arthropoda</taxon>
        <taxon>Myriapoda</taxon>
        <taxon>Chilopoda</taxon>
        <taxon>Pleurostigmophora</taxon>
        <taxon>Geophilomorpha</taxon>
        <taxon>Linotaeniidae</taxon>
        <taxon>Strigamia</taxon>
    </lineage>
</organism>
<dbReference type="EMBL" id="JH431980">
    <property type="status" value="NOT_ANNOTATED_CDS"/>
    <property type="molecule type" value="Genomic_DNA"/>
</dbReference>
<dbReference type="SUPFAM" id="SSF53474">
    <property type="entry name" value="alpha/beta-Hydrolases"/>
    <property type="match status" value="1"/>
</dbReference>
<dbReference type="Gene3D" id="1.20.120.980">
    <property type="entry name" value="Serine carboxypeptidase S28, SKS domain"/>
    <property type="match status" value="1"/>
</dbReference>
<dbReference type="AlphaFoldDB" id="T1JJP3"/>
<dbReference type="OMA" id="FSCCHAV"/>
<dbReference type="Pfam" id="PF05577">
    <property type="entry name" value="Peptidase_S28"/>
    <property type="match status" value="1"/>
</dbReference>
<evidence type="ECO:0000313" key="6">
    <source>
        <dbReference type="EnsemblMetazoa" id="SMAR014073-PA"/>
    </source>
</evidence>
<dbReference type="HOGENOM" id="CLU_020959_2_0_1"/>
<dbReference type="GO" id="GO:0006508">
    <property type="term" value="P:proteolysis"/>
    <property type="evidence" value="ECO:0007669"/>
    <property type="project" value="UniProtKB-KW"/>
</dbReference>
<evidence type="ECO:0000256" key="1">
    <source>
        <dbReference type="ARBA" id="ARBA00011079"/>
    </source>
</evidence>
<sequence length="315" mass="34508">MLSAYMRFKYPHIIDGAIAASAPVYLVAGLDARDTFFPAVTKDFSDVSPLCAQQVQSAFSIVSSLAQQGTEGLLEISRDFKLCSPLKNDTDFKHLLMWARNAFVSLAMMDYPYPTNFMAKLPAFPVKVACTKMADAKTTVEGLKDIAGMIYNGSGDSTCNDIWTQFVECADPTGCGLGNDAAAWDFQACTEIILPEGTNNKTDFFPELPFTLEQRAIYCRNKWGVEPRNDWLATQFFIKGLKGASNIVFSNGNLDPWKNGGVLGSIGQSIIAVPVIGGAHHLDLRGHNPADPPMVIKARATEITYIGKWIKNNIF</sequence>
<name>T1JJP3_STRMM</name>
<evidence type="ECO:0000256" key="4">
    <source>
        <dbReference type="ARBA" id="ARBA00022801"/>
    </source>
</evidence>
<accession>T1JJP3</accession>
<dbReference type="InterPro" id="IPR008758">
    <property type="entry name" value="Peptidase_S28"/>
</dbReference>
<reference evidence="7" key="1">
    <citation type="submission" date="2011-05" db="EMBL/GenBank/DDBJ databases">
        <authorList>
            <person name="Richards S.R."/>
            <person name="Qu J."/>
            <person name="Jiang H."/>
            <person name="Jhangiani S.N."/>
            <person name="Agravi P."/>
            <person name="Goodspeed R."/>
            <person name="Gross S."/>
            <person name="Mandapat C."/>
            <person name="Jackson L."/>
            <person name="Mathew T."/>
            <person name="Pu L."/>
            <person name="Thornton R."/>
            <person name="Saada N."/>
            <person name="Wilczek-Boney K.B."/>
            <person name="Lee S."/>
            <person name="Kovar C."/>
            <person name="Wu Y."/>
            <person name="Scherer S.E."/>
            <person name="Worley K.C."/>
            <person name="Muzny D.M."/>
            <person name="Gibbs R."/>
        </authorList>
    </citation>
    <scope>NUCLEOTIDE SEQUENCE</scope>
    <source>
        <strain evidence="7">Brora</strain>
    </source>
</reference>
<comment type="similarity">
    <text evidence="1">Belongs to the peptidase S28 family.</text>
</comment>
<dbReference type="EnsemblMetazoa" id="SMAR014073-RA">
    <property type="protein sequence ID" value="SMAR014073-PA"/>
    <property type="gene ID" value="SMAR014073"/>
</dbReference>
<dbReference type="Proteomes" id="UP000014500">
    <property type="component" value="Unassembled WGS sequence"/>
</dbReference>
<dbReference type="Gene3D" id="3.40.50.1820">
    <property type="entry name" value="alpha/beta hydrolase"/>
    <property type="match status" value="1"/>
</dbReference>
<dbReference type="InterPro" id="IPR042269">
    <property type="entry name" value="Ser_carbopepase_S28_SKS"/>
</dbReference>
<dbReference type="PANTHER" id="PTHR11010">
    <property type="entry name" value="PROTEASE S28 PRO-X CARBOXYPEPTIDASE-RELATED"/>
    <property type="match status" value="1"/>
</dbReference>
<keyword evidence="5" id="KW-0325">Glycoprotein</keyword>
<dbReference type="GO" id="GO:0070008">
    <property type="term" value="F:serine-type exopeptidase activity"/>
    <property type="evidence" value="ECO:0007669"/>
    <property type="project" value="InterPro"/>
</dbReference>